<evidence type="ECO:0000256" key="14">
    <source>
        <dbReference type="ARBA" id="ARBA00075285"/>
    </source>
</evidence>
<dbReference type="AlphaFoldDB" id="A0A926D6W3"/>
<keyword evidence="20" id="KW-1185">Reference proteome</keyword>
<keyword evidence="6" id="KW-0862">Zinc</keyword>
<dbReference type="PIRSF" id="PIRSF016599">
    <property type="entry name" value="Xaa-His_dipept"/>
    <property type="match status" value="1"/>
</dbReference>
<protein>
    <recommendedName>
        <fullName evidence="13">Cytosol non-specific dipeptidase</fullName>
        <ecNumber evidence="10">3.4.13.18</ecNumber>
    </recommendedName>
    <alternativeName>
        <fullName evidence="16">Aminoacyl-histidine dipeptidase</fullName>
    </alternativeName>
    <alternativeName>
        <fullName evidence="15">Beta-alanyl-histidine dipeptidase</fullName>
    </alternativeName>
    <alternativeName>
        <fullName evidence="14">Carnosinase</fullName>
    </alternativeName>
    <alternativeName>
        <fullName evidence="11">Peptidase D</fullName>
    </alternativeName>
    <alternativeName>
        <fullName evidence="17">Xaa-His dipeptidase</fullName>
    </alternativeName>
</protein>
<comment type="similarity">
    <text evidence="12">Belongs to the peptidase M20C family.</text>
</comment>
<evidence type="ECO:0000313" key="20">
    <source>
        <dbReference type="Proteomes" id="UP000623172"/>
    </source>
</evidence>
<dbReference type="Gene3D" id="3.40.630.10">
    <property type="entry name" value="Zn peptidases"/>
    <property type="match status" value="2"/>
</dbReference>
<comment type="cofactor">
    <cofactor evidence="2">
        <name>Zn(2+)</name>
        <dbReference type="ChEBI" id="CHEBI:29105"/>
    </cofactor>
</comment>
<evidence type="ECO:0000256" key="16">
    <source>
        <dbReference type="ARBA" id="ARBA00077688"/>
    </source>
</evidence>
<evidence type="ECO:0000256" key="8">
    <source>
        <dbReference type="ARBA" id="ARBA00023285"/>
    </source>
</evidence>
<evidence type="ECO:0000256" key="6">
    <source>
        <dbReference type="ARBA" id="ARBA00022833"/>
    </source>
</evidence>
<dbReference type="NCBIfam" id="TIGR01893">
    <property type="entry name" value="aa-his-dipept"/>
    <property type="match status" value="1"/>
</dbReference>
<keyword evidence="5 19" id="KW-0378">Hydrolase</keyword>
<comment type="catalytic activity">
    <reaction evidence="9">
        <text>Hydrolysis of dipeptides, preferentially hydrophobic dipeptides including prolyl amino acids.</text>
        <dbReference type="EC" id="3.4.13.18"/>
    </reaction>
</comment>
<evidence type="ECO:0000256" key="2">
    <source>
        <dbReference type="ARBA" id="ARBA00001947"/>
    </source>
</evidence>
<dbReference type="InterPro" id="IPR011650">
    <property type="entry name" value="Peptidase_M20_dimer"/>
</dbReference>
<dbReference type="GO" id="GO:0005829">
    <property type="term" value="C:cytosol"/>
    <property type="evidence" value="ECO:0007669"/>
    <property type="project" value="TreeGrafter"/>
</dbReference>
<dbReference type="EC" id="3.4.13.18" evidence="10"/>
<feature type="domain" description="Peptidase M20 dimerisation" evidence="18">
    <location>
        <begin position="207"/>
        <end position="288"/>
    </location>
</feature>
<evidence type="ECO:0000313" key="19">
    <source>
        <dbReference type="EMBL" id="MBC8531465.1"/>
    </source>
</evidence>
<evidence type="ECO:0000256" key="15">
    <source>
        <dbReference type="ARBA" id="ARBA00076004"/>
    </source>
</evidence>
<dbReference type="EMBL" id="JACRSR010000002">
    <property type="protein sequence ID" value="MBC8531465.1"/>
    <property type="molecule type" value="Genomic_DNA"/>
</dbReference>
<keyword evidence="7" id="KW-0482">Metalloprotease</keyword>
<dbReference type="InterPro" id="IPR002933">
    <property type="entry name" value="Peptidase_M20"/>
</dbReference>
<sequence length="479" mass="51572">MNPWEEGPAGRALAFFYDICRIPRGSGNEKAVADYVLAVAERLGLWAHRDEAGNVYVKKPGSPGKKDHPAILFQSHLDMVCEKDDNVDHDFLKDPIDFYVDGEWLKARGTSLGADDGTGVAFMLAILENNEVAMPPVECLFTVEEETGLIGAGRIETKHIDARRMVNLDCGPEGVFLASCAGGMTGTLQKPVRMEPVQGRTVKIKVDGLMGGHSGSRIHWGLGNAIKILTRALRALDAQIGIRLCGLEGGGKDNAIPRICGATVALADDGSRLDALLKELSDGLRAELIPEDQAGFTLTYEEAKAESMFSAEDSDAILDLLQLFPNGVMAQQKDNPVPVVTSINLANVSVKGGAFVAQYSIRSNIESLKEEVAAAVRTLAGRMDADIEEANGYPGWSFAPHSEIRKLCVEVYERFTGLKAAVEGVHAGLECGLIQQKIPDMDIVGTGSTATGAHSTKESMNLPSFERTYGFLLELLKTL</sequence>
<keyword evidence="3" id="KW-0645">Protease</keyword>
<comment type="cofactor">
    <cofactor evidence="1">
        <name>Co(2+)</name>
        <dbReference type="ChEBI" id="CHEBI:48828"/>
    </cofactor>
</comment>
<evidence type="ECO:0000256" key="5">
    <source>
        <dbReference type="ARBA" id="ARBA00022801"/>
    </source>
</evidence>
<name>A0A926D6W3_9FIRM</name>
<evidence type="ECO:0000256" key="11">
    <source>
        <dbReference type="ARBA" id="ARBA00044252"/>
    </source>
</evidence>
<dbReference type="FunFam" id="3.40.630.10:FF:000018">
    <property type="entry name" value="Aminoacyl-histidine dipeptidase PepD"/>
    <property type="match status" value="1"/>
</dbReference>
<dbReference type="Pfam" id="PF01546">
    <property type="entry name" value="Peptidase_M20"/>
    <property type="match status" value="1"/>
</dbReference>
<dbReference type="Pfam" id="PF07687">
    <property type="entry name" value="M20_dimer"/>
    <property type="match status" value="1"/>
</dbReference>
<reference evidence="19" key="1">
    <citation type="submission" date="2020-08" db="EMBL/GenBank/DDBJ databases">
        <title>Genome public.</title>
        <authorList>
            <person name="Liu C."/>
            <person name="Sun Q."/>
        </authorList>
    </citation>
    <scope>NUCLEOTIDE SEQUENCE</scope>
    <source>
        <strain evidence="19">NSJ-53</strain>
    </source>
</reference>
<evidence type="ECO:0000259" key="18">
    <source>
        <dbReference type="Pfam" id="PF07687"/>
    </source>
</evidence>
<dbReference type="FunFam" id="3.40.630.10:FF:000015">
    <property type="entry name" value="Aminoacyl-histidine dipeptidase PepD"/>
    <property type="match status" value="1"/>
</dbReference>
<dbReference type="Proteomes" id="UP000623172">
    <property type="component" value="Unassembled WGS sequence"/>
</dbReference>
<dbReference type="GO" id="GO:0070573">
    <property type="term" value="F:metallodipeptidase activity"/>
    <property type="evidence" value="ECO:0007669"/>
    <property type="project" value="TreeGrafter"/>
</dbReference>
<dbReference type="PANTHER" id="PTHR43501:SF1">
    <property type="entry name" value="CYTOSOL NON-SPECIFIC DIPEPTIDASE"/>
    <property type="match status" value="1"/>
</dbReference>
<evidence type="ECO:0000256" key="12">
    <source>
        <dbReference type="ARBA" id="ARBA00061423"/>
    </source>
</evidence>
<dbReference type="RefSeq" id="WP_249316054.1">
    <property type="nucleotide sequence ID" value="NZ_JACRSR010000002.1"/>
</dbReference>
<evidence type="ECO:0000256" key="17">
    <source>
        <dbReference type="ARBA" id="ARBA00078074"/>
    </source>
</evidence>
<dbReference type="SUPFAM" id="SSF53187">
    <property type="entry name" value="Zn-dependent exopeptidases"/>
    <property type="match status" value="1"/>
</dbReference>
<proteinExistence type="inferred from homology"/>
<dbReference type="PRINTS" id="PR00934">
    <property type="entry name" value="XHISDIPTASE"/>
</dbReference>
<keyword evidence="4" id="KW-0479">Metal-binding</keyword>
<dbReference type="PANTHER" id="PTHR43501">
    <property type="entry name" value="CYTOSOL NON-SPECIFIC DIPEPTIDASE"/>
    <property type="match status" value="1"/>
</dbReference>
<dbReference type="GO" id="GO:0006508">
    <property type="term" value="P:proteolysis"/>
    <property type="evidence" value="ECO:0007669"/>
    <property type="project" value="UniProtKB-KW"/>
</dbReference>
<evidence type="ECO:0000256" key="13">
    <source>
        <dbReference type="ARBA" id="ARBA00071271"/>
    </source>
</evidence>
<organism evidence="19 20">
    <name type="scientific">Gehongia tenuis</name>
    <dbReference type="NCBI Taxonomy" id="2763655"/>
    <lineage>
        <taxon>Bacteria</taxon>
        <taxon>Bacillati</taxon>
        <taxon>Bacillota</taxon>
        <taxon>Clostridia</taxon>
        <taxon>Christensenellales</taxon>
        <taxon>Christensenellaceae</taxon>
        <taxon>Gehongia</taxon>
    </lineage>
</organism>
<comment type="caution">
    <text evidence="19">The sequence shown here is derived from an EMBL/GenBank/DDBJ whole genome shotgun (WGS) entry which is preliminary data.</text>
</comment>
<evidence type="ECO:0000256" key="1">
    <source>
        <dbReference type="ARBA" id="ARBA00001941"/>
    </source>
</evidence>
<evidence type="ECO:0000256" key="4">
    <source>
        <dbReference type="ARBA" id="ARBA00022723"/>
    </source>
</evidence>
<accession>A0A926D6W3</accession>
<evidence type="ECO:0000256" key="7">
    <source>
        <dbReference type="ARBA" id="ARBA00023049"/>
    </source>
</evidence>
<dbReference type="InterPro" id="IPR001160">
    <property type="entry name" value="Peptidase_M20C"/>
</dbReference>
<evidence type="ECO:0000256" key="10">
    <source>
        <dbReference type="ARBA" id="ARBA00038976"/>
    </source>
</evidence>
<keyword evidence="19" id="KW-0224">Dipeptidase</keyword>
<keyword evidence="8" id="KW-0170">Cobalt</keyword>
<gene>
    <name evidence="19" type="primary">pepD</name>
    <name evidence="19" type="ORF">H8696_06340</name>
</gene>
<evidence type="ECO:0000256" key="3">
    <source>
        <dbReference type="ARBA" id="ARBA00022670"/>
    </source>
</evidence>
<dbReference type="GO" id="GO:0046872">
    <property type="term" value="F:metal ion binding"/>
    <property type="evidence" value="ECO:0007669"/>
    <property type="project" value="UniProtKB-KW"/>
</dbReference>
<evidence type="ECO:0000256" key="9">
    <source>
        <dbReference type="ARBA" id="ARBA00036421"/>
    </source>
</evidence>